<evidence type="ECO:0000313" key="1">
    <source>
        <dbReference type="EMBL" id="EHH15759.1"/>
    </source>
</evidence>
<accession>F6U3V8</accession>
<protein>
    <submittedName>
        <fullName evidence="1">Uncharacterized protein</fullName>
    </submittedName>
</protein>
<proteinExistence type="predicted"/>
<gene>
    <name evidence="1" type="ORF">EGK_01893</name>
</gene>
<reference evidence="1" key="1">
    <citation type="journal article" date="2011" name="Nat. Biotechnol.">
        <title>Genome sequencing and comparison of two nonhuman primate animal models, the cynomolgus and Chinese rhesus macaques.</title>
        <authorList>
            <person name="Yan G."/>
            <person name="Zhang G."/>
            <person name="Fang X."/>
            <person name="Zhang Y."/>
            <person name="Li C."/>
            <person name="Ling F."/>
            <person name="Cooper D.N."/>
            <person name="Li Q."/>
            <person name="Li Y."/>
            <person name="van Gool A.J."/>
            <person name="Du H."/>
            <person name="Chen J."/>
            <person name="Chen R."/>
            <person name="Zhang P."/>
            <person name="Huang Z."/>
            <person name="Thompson J.R."/>
            <person name="Meng Y."/>
            <person name="Bai Y."/>
            <person name="Wang J."/>
            <person name="Zhuo M."/>
            <person name="Wang T."/>
            <person name="Huang Y."/>
            <person name="Wei L."/>
            <person name="Li J."/>
            <person name="Wang Z."/>
            <person name="Hu H."/>
            <person name="Yang P."/>
            <person name="Le L."/>
            <person name="Stenson P.D."/>
            <person name="Li B."/>
            <person name="Liu X."/>
            <person name="Ball E.V."/>
            <person name="An N."/>
            <person name="Huang Q."/>
            <person name="Zhang Y."/>
            <person name="Fan W."/>
            <person name="Zhang X."/>
            <person name="Li Y."/>
            <person name="Wang W."/>
            <person name="Katze M.G."/>
            <person name="Su B."/>
            <person name="Nielsen R."/>
            <person name="Yang H."/>
            <person name="Wang J."/>
            <person name="Wang X."/>
            <person name="Wang J."/>
        </authorList>
    </citation>
    <scope>NUCLEOTIDE SEQUENCE [LARGE SCALE GENOMIC DNA]</scope>
    <source>
        <strain evidence="1">CR-5</strain>
    </source>
</reference>
<organism evidence="1">
    <name type="scientific">Macaca mulatta</name>
    <name type="common">Rhesus macaque</name>
    <dbReference type="NCBI Taxonomy" id="9544"/>
    <lineage>
        <taxon>Eukaryota</taxon>
        <taxon>Metazoa</taxon>
        <taxon>Chordata</taxon>
        <taxon>Craniata</taxon>
        <taxon>Vertebrata</taxon>
        <taxon>Euteleostomi</taxon>
        <taxon>Mammalia</taxon>
        <taxon>Eutheria</taxon>
        <taxon>Euarchontoglires</taxon>
        <taxon>Primates</taxon>
        <taxon>Haplorrhini</taxon>
        <taxon>Catarrhini</taxon>
        <taxon>Cercopithecidae</taxon>
        <taxon>Cercopithecinae</taxon>
        <taxon>Macaca</taxon>
    </lineage>
</organism>
<dbReference type="AlphaFoldDB" id="F6U3V8"/>
<name>F6U3V8_MACMU</name>
<dbReference type="HOGENOM" id="CLU_2885220_0_0_1"/>
<sequence length="63" mass="5885">MAFWILGSPAGGGDGFSGVLGGGRCGQGGSCESPGPPPASSLLCSKPASGPMVCLEGCGRGSA</sequence>
<dbReference type="EMBL" id="CM001253">
    <property type="protein sequence ID" value="EHH15759.1"/>
    <property type="molecule type" value="Genomic_DNA"/>
</dbReference>
<dbReference type="Proteomes" id="UP000013456">
    <property type="component" value="Chromosome 1"/>
</dbReference>